<evidence type="ECO:0000256" key="2">
    <source>
        <dbReference type="ARBA" id="ARBA00006351"/>
    </source>
</evidence>
<dbReference type="Gene3D" id="3.90.550.10">
    <property type="entry name" value="Spore Coat Polysaccharide Biosynthesis Protein SpsA, Chain A"/>
    <property type="match status" value="1"/>
</dbReference>
<dbReference type="RefSeq" id="XP_047738728.1">
    <property type="nucleotide sequence ID" value="XM_047882772.1"/>
</dbReference>
<dbReference type="OrthoDB" id="6238971at2759"/>
<dbReference type="InterPro" id="IPR029044">
    <property type="entry name" value="Nucleotide-diphossugar_trans"/>
</dbReference>
<keyword evidence="4" id="KW-0808">Transferase</keyword>
<keyword evidence="3" id="KW-0328">Glycosyltransferase</keyword>
<dbReference type="PANTHER" id="PTHR46012:SF2">
    <property type="entry name" value="IP22168P"/>
    <property type="match status" value="1"/>
</dbReference>
<dbReference type="GO" id="GO:0035252">
    <property type="term" value="F:UDP-xylosyltransferase activity"/>
    <property type="evidence" value="ECO:0007669"/>
    <property type="project" value="TreeGrafter"/>
</dbReference>
<protein>
    <submittedName>
        <fullName evidence="7">Glucoside xylosyltransferase 2-like</fullName>
    </submittedName>
</protein>
<evidence type="ECO:0000256" key="5">
    <source>
        <dbReference type="ARBA" id="ARBA00022968"/>
    </source>
</evidence>
<comment type="subcellular location">
    <subcellularLocation>
        <location evidence="1">Membrane</location>
        <topology evidence="1">Single-pass type II membrane protein</topology>
    </subcellularLocation>
</comment>
<dbReference type="PANTHER" id="PTHR46012">
    <property type="entry name" value="IP22168P"/>
    <property type="match status" value="1"/>
</dbReference>
<dbReference type="Proteomes" id="UP000694843">
    <property type="component" value="Unplaced"/>
</dbReference>
<dbReference type="GO" id="GO:0016266">
    <property type="term" value="P:protein O-linked glycosylation via N-acetyl-galactosamine"/>
    <property type="evidence" value="ECO:0007669"/>
    <property type="project" value="TreeGrafter"/>
</dbReference>
<gene>
    <name evidence="7" type="primary">LOC108678795</name>
</gene>
<dbReference type="AlphaFoldDB" id="A0A979FQ17"/>
<keyword evidence="5" id="KW-0735">Signal-anchor</keyword>
<dbReference type="InterPro" id="IPR051993">
    <property type="entry name" value="Glycosyltransferase_8"/>
</dbReference>
<proteinExistence type="inferred from homology"/>
<keyword evidence="5" id="KW-0812">Transmembrane</keyword>
<organism evidence="6 7">
    <name type="scientific">Hyalella azteca</name>
    <name type="common">Amphipod</name>
    <dbReference type="NCBI Taxonomy" id="294128"/>
    <lineage>
        <taxon>Eukaryota</taxon>
        <taxon>Metazoa</taxon>
        <taxon>Ecdysozoa</taxon>
        <taxon>Arthropoda</taxon>
        <taxon>Crustacea</taxon>
        <taxon>Multicrustacea</taxon>
        <taxon>Malacostraca</taxon>
        <taxon>Eumalacostraca</taxon>
        <taxon>Peracarida</taxon>
        <taxon>Amphipoda</taxon>
        <taxon>Senticaudata</taxon>
        <taxon>Talitrida</taxon>
        <taxon>Talitroidea</taxon>
        <taxon>Hyalellidae</taxon>
        <taxon>Hyalella</taxon>
    </lineage>
</organism>
<dbReference type="SUPFAM" id="SSF53448">
    <property type="entry name" value="Nucleotide-diphospho-sugar transferases"/>
    <property type="match status" value="1"/>
</dbReference>
<dbReference type="GeneID" id="108678795"/>
<dbReference type="KEGG" id="hazt:108678795"/>
<evidence type="ECO:0000313" key="7">
    <source>
        <dbReference type="RefSeq" id="XP_047738728.1"/>
    </source>
</evidence>
<evidence type="ECO:0000313" key="6">
    <source>
        <dbReference type="Proteomes" id="UP000694843"/>
    </source>
</evidence>
<evidence type="ECO:0000256" key="1">
    <source>
        <dbReference type="ARBA" id="ARBA00004606"/>
    </source>
</evidence>
<keyword evidence="6" id="KW-1185">Reference proteome</keyword>
<evidence type="ECO:0000256" key="4">
    <source>
        <dbReference type="ARBA" id="ARBA00022679"/>
    </source>
</evidence>
<comment type="similarity">
    <text evidence="2">Belongs to the glycosyltransferase 8 family.</text>
</comment>
<reference evidence="7" key="1">
    <citation type="submission" date="2025-08" db="UniProtKB">
        <authorList>
            <consortium name="RefSeq"/>
        </authorList>
    </citation>
    <scope>IDENTIFICATION</scope>
    <source>
        <tissue evidence="7">Whole organism</tissue>
    </source>
</reference>
<dbReference type="GO" id="GO:0016020">
    <property type="term" value="C:membrane"/>
    <property type="evidence" value="ECO:0007669"/>
    <property type="project" value="UniProtKB-SubCell"/>
</dbReference>
<name>A0A979FQ17_HYAAZ</name>
<sequence>MKIGSKLLVVVAVFSMTFGIISIVSNTSSKFKAHQSRIKDNNLGLQPPFVIIVCNSGKSDREAASTKTKYETQIRQTKALIKSAVVLTRSPPIRFIVLVDDDSVQPALDEYVAQWPDNVRNRIILSYRSVFQPDEWHFINLYEKCATEKLFLPWALPEIDSVIYLDTDYVFLRPPDHLTEHFKHFDDKQVLGVTPVDGYYLQHITEIPYYGKKGLSTALLLANLTRWRNLPFDWLPTVVSVTEAFQFAIATGDQDIFNIVFSEEIFLAWERHDVNDPVSVLLRYLTDALHAREDEVRRMRGSNKTHQFCTYSSQKLLKQLSDQV</sequence>
<evidence type="ECO:0000256" key="3">
    <source>
        <dbReference type="ARBA" id="ARBA00022676"/>
    </source>
</evidence>
<accession>A0A979FQ17</accession>